<name>A0ABW4I9E3_9SPHI</name>
<sequence length="312" mass="35278">MVIQTSGYRKQNIDSNNAQQLYFRLFKPDNKEVKATLLILHGMQEHSGRYTDFAEYMAKEGFAVITYDHIGHGNTAQTSKDLGFFQHKKPAQQLVNDAENMTDYLSDLFPDVPHFLLGHSMGSFIARCLLQQAYQKFNGAVIVGTGGKTPGAGLAKTYFALMNQLAPKHRSNFVNQSFSKMNNKRFKNEPNSDGTNWLSADKNNRIAFTQDSLCGVPFSYNGFYALLSLNVKSTKKNWAKNIDHDFPLLFISGADDPIGNYGKGVTETVSNLKHKGFTNVEMKLYPHMRHEILNEGIKEEVYNDIDLWLKGR</sequence>
<proteinExistence type="predicted"/>
<keyword evidence="3" id="KW-1185">Reference proteome</keyword>
<dbReference type="InterPro" id="IPR022742">
    <property type="entry name" value="Hydrolase_4"/>
</dbReference>
<protein>
    <submittedName>
        <fullName evidence="2">Alpha/beta fold hydrolase</fullName>
    </submittedName>
</protein>
<gene>
    <name evidence="2" type="ORF">ACFSAH_05735</name>
</gene>
<reference evidence="3" key="1">
    <citation type="journal article" date="2019" name="Int. J. Syst. Evol. Microbiol.">
        <title>The Global Catalogue of Microorganisms (GCM) 10K type strain sequencing project: providing services to taxonomists for standard genome sequencing and annotation.</title>
        <authorList>
            <consortium name="The Broad Institute Genomics Platform"/>
            <consortium name="The Broad Institute Genome Sequencing Center for Infectious Disease"/>
            <person name="Wu L."/>
            <person name="Ma J."/>
        </authorList>
    </citation>
    <scope>NUCLEOTIDE SEQUENCE [LARGE SCALE GENOMIC DNA]</scope>
    <source>
        <strain evidence="3">CCUG 53762</strain>
    </source>
</reference>
<dbReference type="PANTHER" id="PTHR11614">
    <property type="entry name" value="PHOSPHOLIPASE-RELATED"/>
    <property type="match status" value="1"/>
</dbReference>
<dbReference type="EMBL" id="JBHUDG010000004">
    <property type="protein sequence ID" value="MFD1629371.1"/>
    <property type="molecule type" value="Genomic_DNA"/>
</dbReference>
<evidence type="ECO:0000313" key="3">
    <source>
        <dbReference type="Proteomes" id="UP001597118"/>
    </source>
</evidence>
<dbReference type="InterPro" id="IPR051044">
    <property type="entry name" value="MAG_DAG_Lipase"/>
</dbReference>
<organism evidence="2 3">
    <name type="scientific">Pseudopedobacter beijingensis</name>
    <dbReference type="NCBI Taxonomy" id="1207056"/>
    <lineage>
        <taxon>Bacteria</taxon>
        <taxon>Pseudomonadati</taxon>
        <taxon>Bacteroidota</taxon>
        <taxon>Sphingobacteriia</taxon>
        <taxon>Sphingobacteriales</taxon>
        <taxon>Sphingobacteriaceae</taxon>
        <taxon>Pseudopedobacter</taxon>
    </lineage>
</organism>
<dbReference type="Proteomes" id="UP001597118">
    <property type="component" value="Unassembled WGS sequence"/>
</dbReference>
<comment type="caution">
    <text evidence="2">The sequence shown here is derived from an EMBL/GenBank/DDBJ whole genome shotgun (WGS) entry which is preliminary data.</text>
</comment>
<dbReference type="InterPro" id="IPR029058">
    <property type="entry name" value="AB_hydrolase_fold"/>
</dbReference>
<evidence type="ECO:0000259" key="1">
    <source>
        <dbReference type="Pfam" id="PF12146"/>
    </source>
</evidence>
<dbReference type="GO" id="GO:0016787">
    <property type="term" value="F:hydrolase activity"/>
    <property type="evidence" value="ECO:0007669"/>
    <property type="project" value="UniProtKB-KW"/>
</dbReference>
<dbReference type="Gene3D" id="3.40.50.1820">
    <property type="entry name" value="alpha/beta hydrolase"/>
    <property type="match status" value="1"/>
</dbReference>
<keyword evidence="2" id="KW-0378">Hydrolase</keyword>
<accession>A0ABW4I9E3</accession>
<feature type="domain" description="Serine aminopeptidase S33" evidence="1">
    <location>
        <begin position="32"/>
        <end position="295"/>
    </location>
</feature>
<dbReference type="SUPFAM" id="SSF53474">
    <property type="entry name" value="alpha/beta-Hydrolases"/>
    <property type="match status" value="1"/>
</dbReference>
<dbReference type="Pfam" id="PF12146">
    <property type="entry name" value="Hydrolase_4"/>
    <property type="match status" value="1"/>
</dbReference>
<dbReference type="RefSeq" id="WP_379661751.1">
    <property type="nucleotide sequence ID" value="NZ_JBHUDG010000004.1"/>
</dbReference>
<evidence type="ECO:0000313" key="2">
    <source>
        <dbReference type="EMBL" id="MFD1629371.1"/>
    </source>
</evidence>